<proteinExistence type="predicted"/>
<sequence>MSWNTEITATNQTLHSATCSDNTELAIKSSVLACADYAFTLFNESVEDDSMYCLFEWNQEEQSLVVLVTDDTKQKEGKHLVKVTLTAFEASPEETQAEMVKYWLRDHLTTCLAFFQYSLVAGFSTGDRTKLELL</sequence>
<dbReference type="Proteomes" id="UP001501565">
    <property type="component" value="Unassembled WGS sequence"/>
</dbReference>
<reference evidence="2" key="1">
    <citation type="journal article" date="2019" name="Int. J. Syst. Evol. Microbiol.">
        <title>The Global Catalogue of Microorganisms (GCM) 10K type strain sequencing project: providing services to taxonomists for standard genome sequencing and annotation.</title>
        <authorList>
            <consortium name="The Broad Institute Genomics Platform"/>
            <consortium name="The Broad Institute Genome Sequencing Center for Infectious Disease"/>
            <person name="Wu L."/>
            <person name="Ma J."/>
        </authorList>
    </citation>
    <scope>NUCLEOTIDE SEQUENCE [LARGE SCALE GENOMIC DNA]</scope>
    <source>
        <strain evidence="2">JCM 17551</strain>
    </source>
</reference>
<dbReference type="RefSeq" id="WP_344799669.1">
    <property type="nucleotide sequence ID" value="NZ_BAABBN010000012.1"/>
</dbReference>
<organism evidence="1 2">
    <name type="scientific">Litoribacillus peritrichatus</name>
    <dbReference type="NCBI Taxonomy" id="718191"/>
    <lineage>
        <taxon>Bacteria</taxon>
        <taxon>Pseudomonadati</taxon>
        <taxon>Pseudomonadota</taxon>
        <taxon>Gammaproteobacteria</taxon>
        <taxon>Oceanospirillales</taxon>
        <taxon>Oceanospirillaceae</taxon>
        <taxon>Litoribacillus</taxon>
    </lineage>
</organism>
<dbReference type="EMBL" id="BAABBN010000012">
    <property type="protein sequence ID" value="GAA3933621.1"/>
    <property type="molecule type" value="Genomic_DNA"/>
</dbReference>
<comment type="caution">
    <text evidence="1">The sequence shown here is derived from an EMBL/GenBank/DDBJ whole genome shotgun (WGS) entry which is preliminary data.</text>
</comment>
<protein>
    <submittedName>
        <fullName evidence="1">Uncharacterized protein</fullName>
    </submittedName>
</protein>
<gene>
    <name evidence="1" type="ORF">GCM10022277_32770</name>
</gene>
<keyword evidence="2" id="KW-1185">Reference proteome</keyword>
<name>A0ABP7N265_9GAMM</name>
<evidence type="ECO:0000313" key="2">
    <source>
        <dbReference type="Proteomes" id="UP001501565"/>
    </source>
</evidence>
<accession>A0ABP7N265</accession>
<evidence type="ECO:0000313" key="1">
    <source>
        <dbReference type="EMBL" id="GAA3933621.1"/>
    </source>
</evidence>